<evidence type="ECO:0000313" key="1">
    <source>
        <dbReference type="EMBL" id="OBS15728.1"/>
    </source>
</evidence>
<dbReference type="AlphaFoldDB" id="A0A1B8A5G8"/>
<protein>
    <submittedName>
        <fullName evidence="1">Uncharacterized protein</fullName>
    </submittedName>
</protein>
<gene>
    <name evidence="1" type="ORF">FPOA_13459</name>
</gene>
<comment type="caution">
    <text evidence="1">The sequence shown here is derived from an EMBL/GenBank/DDBJ whole genome shotgun (WGS) entry which is preliminary data.</text>
</comment>
<evidence type="ECO:0000313" key="2">
    <source>
        <dbReference type="Proteomes" id="UP000091967"/>
    </source>
</evidence>
<keyword evidence="2" id="KW-1185">Reference proteome</keyword>
<accession>A0A1B8A5G8</accession>
<organism evidence="1 2">
    <name type="scientific">Fusarium poae</name>
    <dbReference type="NCBI Taxonomy" id="36050"/>
    <lineage>
        <taxon>Eukaryota</taxon>
        <taxon>Fungi</taxon>
        <taxon>Dikarya</taxon>
        <taxon>Ascomycota</taxon>
        <taxon>Pezizomycotina</taxon>
        <taxon>Sordariomycetes</taxon>
        <taxon>Hypocreomycetidae</taxon>
        <taxon>Hypocreales</taxon>
        <taxon>Nectriaceae</taxon>
        <taxon>Fusarium</taxon>
    </lineage>
</organism>
<name>A0A1B8A5G8_FUSPO</name>
<dbReference type="EMBL" id="LYXU01000137">
    <property type="protein sequence ID" value="OBS15728.1"/>
    <property type="molecule type" value="Genomic_DNA"/>
</dbReference>
<sequence>MGAQAITGAFKTVSMAVAEVEAGILPIDERHAQAGTRLYVNMQTLPKTHPLATLKVRETRRYLSPLTKLALAHDGAIERMETIEPFALPPWHRHIVVEYRYDLDKEAAADTGTGDDVTGTSSMRQVLRHSWPERRAKRIHGRAGSDSNGPEVHARWAPTPRGTIREIYKHAERVGKGGNTITMRWVSPTNVSFTLGAKAKTEARKATDSGCRPTKPLYQARSTRLRVLLAQRRQHMVLPESVGSYSKQLDRALPGKHTRTLYDALKRRESDILVQLRTGMARVNRYLHRIGAAETDTCDCGQEEETVDHFLF</sequence>
<reference evidence="1 2" key="1">
    <citation type="submission" date="2016-06" db="EMBL/GenBank/DDBJ databases">
        <title>Living apart together: crosstalk between the core and supernumerary genomes in a fungal plant pathogen.</title>
        <authorList>
            <person name="Vanheule A."/>
            <person name="Audenaert K."/>
            <person name="Warris S."/>
            <person name="Van De Geest H."/>
            <person name="Schijlen E."/>
            <person name="Hofte M."/>
            <person name="De Saeger S."/>
            <person name="Haesaert G."/>
            <person name="Waalwijk C."/>
            <person name="Van Der Lee T."/>
        </authorList>
    </citation>
    <scope>NUCLEOTIDE SEQUENCE [LARGE SCALE GENOMIC DNA]</scope>
    <source>
        <strain evidence="1 2">2516</strain>
    </source>
</reference>
<dbReference type="STRING" id="36050.A0A1B8A5G8"/>
<dbReference type="Proteomes" id="UP000091967">
    <property type="component" value="Unassembled WGS sequence"/>
</dbReference>
<proteinExistence type="predicted"/>